<reference evidence="2 3" key="1">
    <citation type="journal article" date="2019" name="Int. J. Syst. Evol. Microbiol.">
        <title>The Global Catalogue of Microorganisms (GCM) 10K type strain sequencing project: providing services to taxonomists for standard genome sequencing and annotation.</title>
        <authorList>
            <consortium name="The Broad Institute Genomics Platform"/>
            <consortium name="The Broad Institute Genome Sequencing Center for Infectious Disease"/>
            <person name="Wu L."/>
            <person name="Ma J."/>
        </authorList>
    </citation>
    <scope>NUCLEOTIDE SEQUENCE [LARGE SCALE GENOMIC DNA]</scope>
    <source>
        <strain evidence="2 3">JCM 16327</strain>
    </source>
</reference>
<keyword evidence="1" id="KW-1133">Transmembrane helix</keyword>
<dbReference type="GeneID" id="68573277"/>
<comment type="caution">
    <text evidence="2">The sequence shown here is derived from an EMBL/GenBank/DDBJ whole genome shotgun (WGS) entry which is preliminary data.</text>
</comment>
<organism evidence="2 3">
    <name type="scientific">Salarchaeum japonicum</name>
    <dbReference type="NCBI Taxonomy" id="555573"/>
    <lineage>
        <taxon>Archaea</taxon>
        <taxon>Methanobacteriati</taxon>
        <taxon>Methanobacteriota</taxon>
        <taxon>Stenosarchaea group</taxon>
        <taxon>Halobacteria</taxon>
        <taxon>Halobacteriales</taxon>
        <taxon>Halobacteriaceae</taxon>
    </lineage>
</organism>
<keyword evidence="3" id="KW-1185">Reference proteome</keyword>
<protein>
    <submittedName>
        <fullName evidence="2">Uncharacterized protein</fullName>
    </submittedName>
</protein>
<evidence type="ECO:0000256" key="1">
    <source>
        <dbReference type="SAM" id="Phobius"/>
    </source>
</evidence>
<keyword evidence="1" id="KW-0472">Membrane</keyword>
<proteinExistence type="predicted"/>
<accession>A0AAV3T348</accession>
<name>A0AAV3T348_9EURY</name>
<gene>
    <name evidence="2" type="ORF">GCM10009019_20430</name>
</gene>
<dbReference type="RefSeq" id="WP_227259923.1">
    <property type="nucleotide sequence ID" value="NZ_BAAADU010000002.1"/>
</dbReference>
<sequence>MTALTRITTAAAYQTTLALGIALLPLAVLTSKLGVTLPIHRLVARTEHAYENAR</sequence>
<feature type="transmembrane region" description="Helical" evidence="1">
    <location>
        <begin position="12"/>
        <end position="35"/>
    </location>
</feature>
<dbReference type="AlphaFoldDB" id="A0AAV3T348"/>
<keyword evidence="1" id="KW-0812">Transmembrane</keyword>
<dbReference type="EMBL" id="BAAADU010000002">
    <property type="protein sequence ID" value="GAA0656408.1"/>
    <property type="molecule type" value="Genomic_DNA"/>
</dbReference>
<evidence type="ECO:0000313" key="2">
    <source>
        <dbReference type="EMBL" id="GAA0656408.1"/>
    </source>
</evidence>
<dbReference type="Proteomes" id="UP001500194">
    <property type="component" value="Unassembled WGS sequence"/>
</dbReference>
<evidence type="ECO:0000313" key="3">
    <source>
        <dbReference type="Proteomes" id="UP001500194"/>
    </source>
</evidence>